<gene>
    <name evidence="2" type="ORF">QI031_05415</name>
</gene>
<protein>
    <submittedName>
        <fullName evidence="2">PEP-CTERM sorting domain-containing protein</fullName>
    </submittedName>
</protein>
<feature type="signal peptide" evidence="1">
    <location>
        <begin position="1"/>
        <end position="28"/>
    </location>
</feature>
<sequence length="258" mass="27758">MFLKKLACVTALSASAIAPFAYTGSAHAISLNYTSGAYRTPGVTNEGAFSENVNNSEFTTIDFNNIQNSFNGNSQVEYTFSQGSYATSPGRTGIFNDQWAPAGASGEVNNSNYLAVFDGNYVSIKARGGGIFNYFGLDAGALSTGNTFELLKGGVTIGKWDYNQLNDIATVVGINMSDQKNGFFEFFSDSLTDNFDEIRLSQVGGGGFESDNHTFHLGTGQFNPDPQDIPEPSVTLGMLAVGGMFLRQRRKQKLQKAN</sequence>
<dbReference type="EMBL" id="CP124543">
    <property type="protein sequence ID" value="WGV26940.1"/>
    <property type="molecule type" value="Genomic_DNA"/>
</dbReference>
<organism evidence="2 3">
    <name type="scientific">Halotia branconii CENA392</name>
    <dbReference type="NCBI Taxonomy" id="1539056"/>
    <lineage>
        <taxon>Bacteria</taxon>
        <taxon>Bacillati</taxon>
        <taxon>Cyanobacteriota</taxon>
        <taxon>Cyanophyceae</taxon>
        <taxon>Nostocales</taxon>
        <taxon>Nodulariaceae</taxon>
        <taxon>Halotia</taxon>
    </lineage>
</organism>
<name>A0AAJ6PAM3_9CYAN</name>
<dbReference type="KEGG" id="hbq:QI031_05415"/>
<evidence type="ECO:0000313" key="2">
    <source>
        <dbReference type="EMBL" id="WGV26940.1"/>
    </source>
</evidence>
<dbReference type="AlphaFoldDB" id="A0AAJ6PAM3"/>
<dbReference type="Proteomes" id="UP001223520">
    <property type="component" value="Chromosome"/>
</dbReference>
<dbReference type="InterPro" id="IPR013424">
    <property type="entry name" value="Ice-binding_C"/>
</dbReference>
<keyword evidence="1" id="KW-0732">Signal</keyword>
<keyword evidence="3" id="KW-1185">Reference proteome</keyword>
<evidence type="ECO:0000256" key="1">
    <source>
        <dbReference type="SAM" id="SignalP"/>
    </source>
</evidence>
<feature type="chain" id="PRO_5042565379" evidence="1">
    <location>
        <begin position="29"/>
        <end position="258"/>
    </location>
</feature>
<dbReference type="RefSeq" id="WP_281484184.1">
    <property type="nucleotide sequence ID" value="NZ_CP124543.1"/>
</dbReference>
<dbReference type="NCBIfam" id="TIGR02595">
    <property type="entry name" value="PEP_CTERM"/>
    <property type="match status" value="1"/>
</dbReference>
<evidence type="ECO:0000313" key="3">
    <source>
        <dbReference type="Proteomes" id="UP001223520"/>
    </source>
</evidence>
<reference evidence="2 3" key="1">
    <citation type="journal article" date="2023" name="Limnol Oceanogr Lett">
        <title>Environmental adaptations by the intertidal Antarctic cyanobacterium Halotia branconii CENA392 as revealed using long-read genome sequencing.</title>
        <authorList>
            <person name="Dextro R.B."/>
            <person name="Delbaje E."/>
            <person name="Freitas P.N.N."/>
            <person name="Geraldes V."/>
            <person name="Pinto E."/>
            <person name="Long P.F."/>
            <person name="Fiore M.F."/>
        </authorList>
    </citation>
    <scope>NUCLEOTIDE SEQUENCE [LARGE SCALE GENOMIC DNA]</scope>
    <source>
        <strain evidence="2 3">CENA392</strain>
    </source>
</reference>
<proteinExistence type="predicted"/>
<accession>A0AAJ6PAM3</accession>